<comment type="caution">
    <text evidence="1">The sequence shown here is derived from an EMBL/GenBank/DDBJ whole genome shotgun (WGS) entry which is preliminary data.</text>
</comment>
<accession>A0A178MLC6</accession>
<gene>
    <name evidence="1" type="ORF">A6A05_13595</name>
</gene>
<sequence>MSTEADAIQMLGQMRLDLPSAMGTAMLQANAMALAASGETSSPLHAHERLFVFRKALRAIGQIGNVPFGLLGILCRYVRTKHQLRAGGDKAPDEVITIDQPCRPERGGTQNSFNRLVGLSSDVIRQFR</sequence>
<dbReference type="EMBL" id="LWQU01000147">
    <property type="protein sequence ID" value="OAN49531.1"/>
    <property type="molecule type" value="Genomic_DNA"/>
</dbReference>
<reference evidence="1 2" key="1">
    <citation type="submission" date="2016-04" db="EMBL/GenBank/DDBJ databases">
        <title>Draft genome sequence of freshwater magnetotactic bacteria Magnetospirillum marisnigri SP-1 and Magnetospirillum moscoviense BB-1.</title>
        <authorList>
            <person name="Koziaeva V."/>
            <person name="Dziuba M.V."/>
            <person name="Ivanov T.M."/>
            <person name="Kuznetsov B."/>
            <person name="Grouzdev D.S."/>
        </authorList>
    </citation>
    <scope>NUCLEOTIDE SEQUENCE [LARGE SCALE GENOMIC DNA]</scope>
    <source>
        <strain evidence="1 2">BB-1</strain>
    </source>
</reference>
<organism evidence="1 2">
    <name type="scientific">Magnetospirillum moscoviense</name>
    <dbReference type="NCBI Taxonomy" id="1437059"/>
    <lineage>
        <taxon>Bacteria</taxon>
        <taxon>Pseudomonadati</taxon>
        <taxon>Pseudomonadota</taxon>
        <taxon>Alphaproteobacteria</taxon>
        <taxon>Rhodospirillales</taxon>
        <taxon>Rhodospirillaceae</taxon>
        <taxon>Magnetospirillum</taxon>
    </lineage>
</organism>
<keyword evidence="2" id="KW-1185">Reference proteome</keyword>
<evidence type="ECO:0000313" key="1">
    <source>
        <dbReference type="EMBL" id="OAN49531.1"/>
    </source>
</evidence>
<evidence type="ECO:0000313" key="2">
    <source>
        <dbReference type="Proteomes" id="UP000078543"/>
    </source>
</evidence>
<proteinExistence type="predicted"/>
<protein>
    <submittedName>
        <fullName evidence="1">Uncharacterized protein</fullName>
    </submittedName>
</protein>
<name>A0A178MLC6_9PROT</name>
<dbReference type="AlphaFoldDB" id="A0A178MLC6"/>
<dbReference type="Proteomes" id="UP000078543">
    <property type="component" value="Unassembled WGS sequence"/>
</dbReference>